<dbReference type="AlphaFoldDB" id="A0A6V8PDD5"/>
<organism evidence="1 2">
    <name type="scientific">Candidatus Hakubella thermalkaliphila</name>
    <dbReference type="NCBI Taxonomy" id="2754717"/>
    <lineage>
        <taxon>Bacteria</taxon>
        <taxon>Bacillati</taxon>
        <taxon>Actinomycetota</taxon>
        <taxon>Actinomycetota incertae sedis</taxon>
        <taxon>Candidatus Hakubellales</taxon>
        <taxon>Candidatus Hakubellaceae</taxon>
        <taxon>Candidatus Hakubella</taxon>
    </lineage>
</organism>
<reference evidence="1 2" key="1">
    <citation type="journal article" date="2020" name="Front. Microbiol.">
        <title>Single-cell genomics of novel Actinobacteria with the Wood-Ljungdahl pathway discovered in a serpentinizing system.</title>
        <authorList>
            <person name="Merino N."/>
            <person name="Kawai M."/>
            <person name="Boyd E.S."/>
            <person name="Colman D.R."/>
            <person name="McGlynn S.E."/>
            <person name="Nealson K.H."/>
            <person name="Kurokawa K."/>
            <person name="Hongoh Y."/>
        </authorList>
    </citation>
    <scope>NUCLEOTIDE SEQUENCE [LARGE SCALE GENOMIC DNA]</scope>
    <source>
        <strain evidence="1 2">S33</strain>
    </source>
</reference>
<dbReference type="Proteomes" id="UP000591948">
    <property type="component" value="Unassembled WGS sequence"/>
</dbReference>
<name>A0A6V8PDD5_9ACTN</name>
<sequence length="47" mass="5800">HIFRHSYDYELAPDRVKSLKQKILTNWRYIERDLDIFIDFLQGAMKD</sequence>
<feature type="non-terminal residue" evidence="1">
    <location>
        <position position="1"/>
    </location>
</feature>
<keyword evidence="2" id="KW-1185">Reference proteome</keyword>
<proteinExistence type="predicted"/>
<gene>
    <name evidence="1" type="ORF">HKBW3S33_02242</name>
</gene>
<evidence type="ECO:0000313" key="2">
    <source>
        <dbReference type="Proteomes" id="UP000591948"/>
    </source>
</evidence>
<dbReference type="EMBL" id="BLRY01000436">
    <property type="protein sequence ID" value="GFP28826.1"/>
    <property type="molecule type" value="Genomic_DNA"/>
</dbReference>
<evidence type="ECO:0000313" key="1">
    <source>
        <dbReference type="EMBL" id="GFP28826.1"/>
    </source>
</evidence>
<accession>A0A6V8PDD5</accession>
<protein>
    <submittedName>
        <fullName evidence="1">Uncharacterized protein</fullName>
    </submittedName>
</protein>
<comment type="caution">
    <text evidence="1">The sequence shown here is derived from an EMBL/GenBank/DDBJ whole genome shotgun (WGS) entry which is preliminary data.</text>
</comment>